<dbReference type="InterPro" id="IPR008257">
    <property type="entry name" value="Pept_M19"/>
</dbReference>
<proteinExistence type="predicted"/>
<evidence type="ECO:0000313" key="3">
    <source>
        <dbReference type="Proteomes" id="UP000253782"/>
    </source>
</evidence>
<accession>A0A369USB5</accession>
<dbReference type="PANTHER" id="PTHR10443:SF12">
    <property type="entry name" value="DIPEPTIDASE"/>
    <property type="match status" value="1"/>
</dbReference>
<dbReference type="EMBL" id="QQAH01000001">
    <property type="protein sequence ID" value="RDD83566.1"/>
    <property type="molecule type" value="Genomic_DNA"/>
</dbReference>
<dbReference type="InterPro" id="IPR032466">
    <property type="entry name" value="Metal_Hydrolase"/>
</dbReference>
<dbReference type="GO" id="GO:0070573">
    <property type="term" value="F:metallodipeptidase activity"/>
    <property type="evidence" value="ECO:0007669"/>
    <property type="project" value="InterPro"/>
</dbReference>
<sequence>MSPVAISGEAGRQPSPASVPPPTLGDHLYRDALVLDGNSTPSIGQLCCNEQTKADLAVVRDCGITALKTTLGGFQGSFEEAVNDIADAQNLIERYPDLFIKVARHDDLGRAKREKKVALIFSFEAATMLGDKLDRIELFRKLGVLVMQLSYNHKSPLGCGCLDGDSDGVTKLGREAIAKMNALGVALDLSHANTATTADGIALSTKPVLISHAGCRAVFSHPRNKDDREMKALADKGGVMGIYMLPFLTEDTRQPMLEDYMRHMTHALNVCGEDHVGMGTDTNVFEVTESDLKAMAAYTQERIKKGVAAPGENRPLYIPDLNTPRKLERVADALLSHGYSARVAEKVLGLNFSRVFNDIWMA</sequence>
<gene>
    <name evidence="2" type="ORF">DVJ77_03035</name>
</gene>
<keyword evidence="3" id="KW-1185">Reference proteome</keyword>
<feature type="region of interest" description="Disordered" evidence="1">
    <location>
        <begin position="1"/>
        <end position="23"/>
    </location>
</feature>
<comment type="caution">
    <text evidence="2">The sequence shown here is derived from an EMBL/GenBank/DDBJ whole genome shotgun (WGS) entry which is preliminary data.</text>
</comment>
<dbReference type="Proteomes" id="UP000253782">
    <property type="component" value="Unassembled WGS sequence"/>
</dbReference>
<dbReference type="GO" id="GO:0006508">
    <property type="term" value="P:proteolysis"/>
    <property type="evidence" value="ECO:0007669"/>
    <property type="project" value="InterPro"/>
</dbReference>
<dbReference type="SUPFAM" id="SSF51556">
    <property type="entry name" value="Metallo-dependent hydrolases"/>
    <property type="match status" value="1"/>
</dbReference>
<dbReference type="AlphaFoldDB" id="A0A369USB5"/>
<evidence type="ECO:0000313" key="2">
    <source>
        <dbReference type="EMBL" id="RDD83566.1"/>
    </source>
</evidence>
<name>A0A369USB5_9GAMM</name>
<dbReference type="OrthoDB" id="9804920at2"/>
<dbReference type="PROSITE" id="PS51365">
    <property type="entry name" value="RENAL_DIPEPTIDASE_2"/>
    <property type="match status" value="1"/>
</dbReference>
<reference evidence="2 3" key="1">
    <citation type="submission" date="2018-07" db="EMBL/GenBank/DDBJ databases">
        <title>Dyella tabacisoli L4-6T, whole genome shotgun sequence.</title>
        <authorList>
            <person name="Zhou X.-K."/>
            <person name="Li W.-J."/>
            <person name="Duan Y.-Q."/>
        </authorList>
    </citation>
    <scope>NUCLEOTIDE SEQUENCE [LARGE SCALE GENOMIC DNA]</scope>
    <source>
        <strain evidence="2 3">L4-6</strain>
    </source>
</reference>
<dbReference type="PANTHER" id="PTHR10443">
    <property type="entry name" value="MICROSOMAL DIPEPTIDASE"/>
    <property type="match status" value="1"/>
</dbReference>
<organism evidence="2 3">
    <name type="scientific">Dyella tabacisoli</name>
    <dbReference type="NCBI Taxonomy" id="2282381"/>
    <lineage>
        <taxon>Bacteria</taxon>
        <taxon>Pseudomonadati</taxon>
        <taxon>Pseudomonadota</taxon>
        <taxon>Gammaproteobacteria</taxon>
        <taxon>Lysobacterales</taxon>
        <taxon>Rhodanobacteraceae</taxon>
        <taxon>Dyella</taxon>
    </lineage>
</organism>
<protein>
    <submittedName>
        <fullName evidence="2">Zn-dependent dipeptidase</fullName>
    </submittedName>
</protein>
<evidence type="ECO:0000256" key="1">
    <source>
        <dbReference type="SAM" id="MobiDB-lite"/>
    </source>
</evidence>
<dbReference type="Pfam" id="PF01244">
    <property type="entry name" value="Peptidase_M19"/>
    <property type="match status" value="1"/>
</dbReference>
<dbReference type="Gene3D" id="3.20.20.140">
    <property type="entry name" value="Metal-dependent hydrolases"/>
    <property type="match status" value="1"/>
</dbReference>